<sequence length="123" mass="13479">MQGGVDAMFSNITLRGLLAPGGHVAWTALVGAALWKVRGNQPLSMAHLTDIRFLRVFLMSVALHMIWNSNLPSPFFIRHIILVGLAWLVILLFVQDGLKQVRDEQKALGITPPGQERTAPATA</sequence>
<feature type="transmembrane region" description="Helical" evidence="1">
    <location>
        <begin position="12"/>
        <end position="32"/>
    </location>
</feature>
<proteinExistence type="predicted"/>
<dbReference type="AlphaFoldDB" id="A0A6J4KAM6"/>
<dbReference type="EMBL" id="CADCTO010000708">
    <property type="protein sequence ID" value="CAA9299464.1"/>
    <property type="molecule type" value="Genomic_DNA"/>
</dbReference>
<keyword evidence="1" id="KW-0472">Membrane</keyword>
<organism evidence="2">
    <name type="scientific">uncultured Armatimonadetes bacterium</name>
    <dbReference type="NCBI Taxonomy" id="157466"/>
    <lineage>
        <taxon>Bacteria</taxon>
        <taxon>Bacillati</taxon>
        <taxon>Armatimonadota</taxon>
        <taxon>environmental samples</taxon>
    </lineage>
</organism>
<reference evidence="2" key="1">
    <citation type="submission" date="2020-02" db="EMBL/GenBank/DDBJ databases">
        <authorList>
            <person name="Meier V. D."/>
        </authorList>
    </citation>
    <scope>NUCLEOTIDE SEQUENCE</scope>
    <source>
        <strain evidence="2">AVDCRST_MAG63</strain>
    </source>
</reference>
<name>A0A6J4KAM6_9BACT</name>
<accession>A0A6J4KAM6</accession>
<feature type="transmembrane region" description="Helical" evidence="1">
    <location>
        <begin position="75"/>
        <end position="94"/>
    </location>
</feature>
<keyword evidence="1" id="KW-1133">Transmembrane helix</keyword>
<dbReference type="GO" id="GO:0008233">
    <property type="term" value="F:peptidase activity"/>
    <property type="evidence" value="ECO:0007669"/>
    <property type="project" value="InterPro"/>
</dbReference>
<evidence type="ECO:0000256" key="1">
    <source>
        <dbReference type="SAM" id="Phobius"/>
    </source>
</evidence>
<keyword evidence="1" id="KW-0812">Transmembrane</keyword>
<evidence type="ECO:0000313" key="2">
    <source>
        <dbReference type="EMBL" id="CAA9299464.1"/>
    </source>
</evidence>
<gene>
    <name evidence="2" type="ORF">AVDCRST_MAG63-5055</name>
</gene>
<protein>
    <submittedName>
        <fullName evidence="2">Uncharacterized protein</fullName>
    </submittedName>
</protein>
<dbReference type="InterPro" id="IPR026898">
    <property type="entry name" value="PrsW"/>
</dbReference>
<dbReference type="Pfam" id="PF13367">
    <property type="entry name" value="PrsW-protease"/>
    <property type="match status" value="1"/>
</dbReference>